<accession>A0A3P3ZC49</accession>
<evidence type="ECO:0000256" key="1">
    <source>
        <dbReference type="SAM" id="MobiDB-lite"/>
    </source>
</evidence>
<feature type="region of interest" description="Disordered" evidence="1">
    <location>
        <begin position="82"/>
        <end position="106"/>
    </location>
</feature>
<evidence type="ECO:0000313" key="2">
    <source>
        <dbReference type="EMBL" id="SYZ67725.1"/>
    </source>
</evidence>
<protein>
    <submittedName>
        <fullName evidence="2">Hypothetical_protein</fullName>
    </submittedName>
</protein>
<proteinExistence type="predicted"/>
<dbReference type="AlphaFoldDB" id="A0A3P3ZC49"/>
<dbReference type="Proteomes" id="UP000319462">
    <property type="component" value="Chromosome 29"/>
</dbReference>
<feature type="region of interest" description="Disordered" evidence="1">
    <location>
        <begin position="30"/>
        <end position="53"/>
    </location>
</feature>
<name>A0A3P3ZC49_LEIBR</name>
<evidence type="ECO:0000313" key="3">
    <source>
        <dbReference type="Proteomes" id="UP000319462"/>
    </source>
</evidence>
<dbReference type="EMBL" id="LS997628">
    <property type="protein sequence ID" value="SYZ67725.1"/>
    <property type="molecule type" value="Genomic_DNA"/>
</dbReference>
<sequence>MQRRVIPCMRRVITASAMLLSPLSLRAHRDRSYSSPGNTLYTTGVRDPQSPEKLPASATGFHHTLAGNASYVGGSAGATRAVSSGGPLDGEGFTEADLSPPQMPSPQQYENYQEYLNAYDQYLKDTTQFLTSARSFLQKRLHRLRHAHAGLAEAVRREYLWTFIPFICILCVHMVDSQHHVNARITRERLKQRAKEHAKDVKWVSV</sequence>
<gene>
    <name evidence="2" type="ORF">LBRM2904_29.2090</name>
</gene>
<organism evidence="2 3">
    <name type="scientific">Leishmania braziliensis MHOM/BR/75/M2904</name>
    <dbReference type="NCBI Taxonomy" id="420245"/>
    <lineage>
        <taxon>Eukaryota</taxon>
        <taxon>Discoba</taxon>
        <taxon>Euglenozoa</taxon>
        <taxon>Kinetoplastea</taxon>
        <taxon>Metakinetoplastina</taxon>
        <taxon>Trypanosomatida</taxon>
        <taxon>Trypanosomatidae</taxon>
        <taxon>Leishmaniinae</taxon>
        <taxon>Leishmania</taxon>
        <taxon>Leishmania braziliensis species complex</taxon>
    </lineage>
</organism>
<reference evidence="2 3" key="1">
    <citation type="submission" date="2018-09" db="EMBL/GenBank/DDBJ databases">
        <authorList>
            <person name="Peiro R."/>
            <person name="Begona"/>
            <person name="Cbmso G."/>
            <person name="Lopez M."/>
            <person name="Gonzalez S."/>
        </authorList>
    </citation>
    <scope>NUCLEOTIDE SEQUENCE [LARGE SCALE GENOMIC DNA]</scope>
</reference>
<feature type="compositionally biased region" description="Polar residues" evidence="1">
    <location>
        <begin position="33"/>
        <end position="42"/>
    </location>
</feature>